<evidence type="ECO:0000259" key="1">
    <source>
        <dbReference type="Pfam" id="PF00078"/>
    </source>
</evidence>
<proteinExistence type="predicted"/>
<dbReference type="InterPro" id="IPR051320">
    <property type="entry name" value="Viral_Replic_Matur_Polypro"/>
</dbReference>
<keyword evidence="3" id="KW-1185">Reference proteome</keyword>
<dbReference type="EMBL" id="BMAT01008518">
    <property type="protein sequence ID" value="GFR86992.1"/>
    <property type="molecule type" value="Genomic_DNA"/>
</dbReference>
<dbReference type="SUPFAM" id="SSF56672">
    <property type="entry name" value="DNA/RNA polymerases"/>
    <property type="match status" value="1"/>
</dbReference>
<gene>
    <name evidence="2" type="ORF">ElyMa_004212500</name>
</gene>
<dbReference type="Proteomes" id="UP000762676">
    <property type="component" value="Unassembled WGS sequence"/>
</dbReference>
<reference evidence="2 3" key="1">
    <citation type="journal article" date="2021" name="Elife">
        <title>Chloroplast acquisition without the gene transfer in kleptoplastic sea slugs, Plakobranchus ocellatus.</title>
        <authorList>
            <person name="Maeda T."/>
            <person name="Takahashi S."/>
            <person name="Yoshida T."/>
            <person name="Shimamura S."/>
            <person name="Takaki Y."/>
            <person name="Nagai Y."/>
            <person name="Toyoda A."/>
            <person name="Suzuki Y."/>
            <person name="Arimoto A."/>
            <person name="Ishii H."/>
            <person name="Satoh N."/>
            <person name="Nishiyama T."/>
            <person name="Hasebe M."/>
            <person name="Maruyama T."/>
            <person name="Minagawa J."/>
            <person name="Obokata J."/>
            <person name="Shigenobu S."/>
        </authorList>
    </citation>
    <scope>NUCLEOTIDE SEQUENCE [LARGE SCALE GENOMIC DNA]</scope>
</reference>
<sequence length="107" mass="11747">MPFGLSTASCSFQKSMLGTLGHLPIVISYFDDVLIFSSLWDEHLMHIEKALTTLQSAGFTVKPSKTEIGFATVDFLAHIVGLGSIRPDSAKTEKISNLRVPYTTKRS</sequence>
<accession>A0AAV4GML6</accession>
<dbReference type="Pfam" id="PF00078">
    <property type="entry name" value="RVT_1"/>
    <property type="match status" value="1"/>
</dbReference>
<evidence type="ECO:0000313" key="3">
    <source>
        <dbReference type="Proteomes" id="UP000762676"/>
    </source>
</evidence>
<dbReference type="InterPro" id="IPR000477">
    <property type="entry name" value="RT_dom"/>
</dbReference>
<dbReference type="InterPro" id="IPR043128">
    <property type="entry name" value="Rev_trsase/Diguanyl_cyclase"/>
</dbReference>
<dbReference type="Gene3D" id="3.30.70.270">
    <property type="match status" value="1"/>
</dbReference>
<protein>
    <submittedName>
        <fullName evidence="2">Retrovirus-related Pol polyprotein from transposon opus</fullName>
    </submittedName>
</protein>
<dbReference type="PANTHER" id="PTHR33064">
    <property type="entry name" value="POL PROTEIN"/>
    <property type="match status" value="1"/>
</dbReference>
<comment type="caution">
    <text evidence="2">The sequence shown here is derived from an EMBL/GenBank/DDBJ whole genome shotgun (WGS) entry which is preliminary data.</text>
</comment>
<dbReference type="AlphaFoldDB" id="A0AAV4GML6"/>
<organism evidence="2 3">
    <name type="scientific">Elysia marginata</name>
    <dbReference type="NCBI Taxonomy" id="1093978"/>
    <lineage>
        <taxon>Eukaryota</taxon>
        <taxon>Metazoa</taxon>
        <taxon>Spiralia</taxon>
        <taxon>Lophotrochozoa</taxon>
        <taxon>Mollusca</taxon>
        <taxon>Gastropoda</taxon>
        <taxon>Heterobranchia</taxon>
        <taxon>Euthyneura</taxon>
        <taxon>Panpulmonata</taxon>
        <taxon>Sacoglossa</taxon>
        <taxon>Placobranchoidea</taxon>
        <taxon>Plakobranchidae</taxon>
        <taxon>Elysia</taxon>
    </lineage>
</organism>
<dbReference type="PANTHER" id="PTHR33064:SF29">
    <property type="entry name" value="PEPTIDASE A2 DOMAIN-CONTAINING PROTEIN-RELATED"/>
    <property type="match status" value="1"/>
</dbReference>
<feature type="domain" description="Reverse transcriptase" evidence="1">
    <location>
        <begin position="1"/>
        <end position="79"/>
    </location>
</feature>
<evidence type="ECO:0000313" key="2">
    <source>
        <dbReference type="EMBL" id="GFR86992.1"/>
    </source>
</evidence>
<dbReference type="InterPro" id="IPR043502">
    <property type="entry name" value="DNA/RNA_pol_sf"/>
</dbReference>
<name>A0AAV4GML6_9GAST</name>